<feature type="region of interest" description="Disordered" evidence="1">
    <location>
        <begin position="565"/>
        <end position="595"/>
    </location>
</feature>
<gene>
    <name evidence="2" type="ORF">PENTCL1PPCAC_11323</name>
</gene>
<comment type="caution">
    <text evidence="2">The sequence shown here is derived from an EMBL/GenBank/DDBJ whole genome shotgun (WGS) entry which is preliminary data.</text>
</comment>
<feature type="region of interest" description="Disordered" evidence="1">
    <location>
        <begin position="324"/>
        <end position="349"/>
    </location>
</feature>
<organism evidence="2 3">
    <name type="scientific">Pristionchus entomophagus</name>
    <dbReference type="NCBI Taxonomy" id="358040"/>
    <lineage>
        <taxon>Eukaryota</taxon>
        <taxon>Metazoa</taxon>
        <taxon>Ecdysozoa</taxon>
        <taxon>Nematoda</taxon>
        <taxon>Chromadorea</taxon>
        <taxon>Rhabditida</taxon>
        <taxon>Rhabditina</taxon>
        <taxon>Diplogasteromorpha</taxon>
        <taxon>Diplogasteroidea</taxon>
        <taxon>Neodiplogasteridae</taxon>
        <taxon>Pristionchus</taxon>
    </lineage>
</organism>
<feature type="compositionally biased region" description="Polar residues" evidence="1">
    <location>
        <begin position="467"/>
        <end position="477"/>
    </location>
</feature>
<feature type="region of interest" description="Disordered" evidence="1">
    <location>
        <begin position="1"/>
        <end position="212"/>
    </location>
</feature>
<feature type="compositionally biased region" description="Pro residues" evidence="1">
    <location>
        <begin position="51"/>
        <end position="63"/>
    </location>
</feature>
<sequence length="595" mass="66392">MEDFEEATQRIMERARQRKQMMRGQDGNDENQLPNDVAPRSPFKSSRNGSPQPPPLPSVPSPKLPVDDDEERRTYRKSRFSALAKEQEDWEFDTPPVRRTKDDYRKGVSPRLSVGENRPSILFTPAGGRSPLKEVKSPAKTQLETVIESTEKRRIHFTQVDESSNDSPLSSVHHETSSTVGAFSSKEVTSFADGEKKEDEEEEEFGTQSFLKKETRIANTSASSLLCSPKPFSTSVVNASHSPVRFTPTSSSPIRAEARMNIACTIPLDISSISPATHRTPLYGRSGKNVLDTLERASNYNTTSPSQITPSTAKHFFAQLPSKSPMHGDVKEAESSPVRNAALSSAKATTIRRELEMKIKSGQASMPRPAPSSVPSMRTVSRIAVPQGNITPSIPAGVRTQWRGTCNTPVVTGANPSEKTVPDVKANLASLRSRWEFSTTTGTPLHPNKSDRDLLDEAKKEAEKATYNKSGNTSVTTPARREERQRRMGESSLQSLTSSPVGKSPRLHHYRPETMEDEGPLESGEEEEMMEEDDREASRIIDTAFSFMENQKSPFKSVVSLEKVIEQTEDEEDNEKEEEERRKKEEEGEKREKKR</sequence>
<feature type="compositionally biased region" description="Polar residues" evidence="1">
    <location>
        <begin position="139"/>
        <end position="148"/>
    </location>
</feature>
<dbReference type="AlphaFoldDB" id="A0AAV5T1G0"/>
<feature type="compositionally biased region" description="Basic and acidic residues" evidence="1">
    <location>
        <begin position="457"/>
        <end position="466"/>
    </location>
</feature>
<feature type="compositionally biased region" description="Polar residues" evidence="1">
    <location>
        <begin position="160"/>
        <end position="170"/>
    </location>
</feature>
<dbReference type="EMBL" id="BTSX01000003">
    <property type="protein sequence ID" value="GMS89148.1"/>
    <property type="molecule type" value="Genomic_DNA"/>
</dbReference>
<proteinExistence type="predicted"/>
<feature type="compositionally biased region" description="Polar residues" evidence="1">
    <location>
        <begin position="177"/>
        <end position="188"/>
    </location>
</feature>
<accession>A0AAV5T1G0</accession>
<feature type="compositionally biased region" description="Acidic residues" evidence="1">
    <location>
        <begin position="515"/>
        <end position="535"/>
    </location>
</feature>
<protein>
    <submittedName>
        <fullName evidence="2">Uncharacterized protein</fullName>
    </submittedName>
</protein>
<feature type="compositionally biased region" description="Basic and acidic residues" evidence="1">
    <location>
        <begin position="579"/>
        <end position="595"/>
    </location>
</feature>
<evidence type="ECO:0000256" key="1">
    <source>
        <dbReference type="SAM" id="MobiDB-lite"/>
    </source>
</evidence>
<feature type="compositionally biased region" description="Acidic residues" evidence="1">
    <location>
        <begin position="567"/>
        <end position="578"/>
    </location>
</feature>
<evidence type="ECO:0000313" key="2">
    <source>
        <dbReference type="EMBL" id="GMS89148.1"/>
    </source>
</evidence>
<feature type="compositionally biased region" description="Basic and acidic residues" evidence="1">
    <location>
        <begin position="479"/>
        <end position="489"/>
    </location>
</feature>
<dbReference type="Proteomes" id="UP001432027">
    <property type="component" value="Unassembled WGS sequence"/>
</dbReference>
<name>A0AAV5T1G0_9BILA</name>
<feature type="region of interest" description="Disordered" evidence="1">
    <location>
        <begin position="457"/>
        <end position="538"/>
    </location>
</feature>
<feature type="compositionally biased region" description="Polar residues" evidence="1">
    <location>
        <begin position="491"/>
        <end position="501"/>
    </location>
</feature>
<keyword evidence="3" id="KW-1185">Reference proteome</keyword>
<evidence type="ECO:0000313" key="3">
    <source>
        <dbReference type="Proteomes" id="UP001432027"/>
    </source>
</evidence>
<reference evidence="2" key="1">
    <citation type="submission" date="2023-10" db="EMBL/GenBank/DDBJ databases">
        <title>Genome assembly of Pristionchus species.</title>
        <authorList>
            <person name="Yoshida K."/>
            <person name="Sommer R.J."/>
        </authorList>
    </citation>
    <scope>NUCLEOTIDE SEQUENCE</scope>
    <source>
        <strain evidence="2">RS0144</strain>
    </source>
</reference>